<feature type="compositionally biased region" description="Low complexity" evidence="1">
    <location>
        <begin position="25"/>
        <end position="36"/>
    </location>
</feature>
<protein>
    <submittedName>
        <fullName evidence="3">DNA primase, DNA transfer TraO-like protein</fullName>
    </submittedName>
</protein>
<evidence type="ECO:0000313" key="4">
    <source>
        <dbReference type="Proteomes" id="UP000494330"/>
    </source>
</evidence>
<dbReference type="InterPro" id="IPR040677">
    <property type="entry name" value="LPD7"/>
</dbReference>
<evidence type="ECO:0000313" key="3">
    <source>
        <dbReference type="EMBL" id="VWC47458.1"/>
    </source>
</evidence>
<dbReference type="AlphaFoldDB" id="A0A6P2SBD3"/>
<accession>A0A6P2SBD3</accession>
<evidence type="ECO:0000256" key="1">
    <source>
        <dbReference type="SAM" id="MobiDB-lite"/>
    </source>
</evidence>
<feature type="region of interest" description="Disordered" evidence="1">
    <location>
        <begin position="1"/>
        <end position="156"/>
    </location>
</feature>
<dbReference type="RefSeq" id="WP_152603448.1">
    <property type="nucleotide sequence ID" value="NZ_CABVQD010000057.1"/>
</dbReference>
<keyword evidence="4" id="KW-1185">Reference proteome</keyword>
<evidence type="ECO:0000259" key="2">
    <source>
        <dbReference type="Pfam" id="PF18821"/>
    </source>
</evidence>
<dbReference type="Pfam" id="PF18821">
    <property type="entry name" value="LPD7"/>
    <property type="match status" value="1"/>
</dbReference>
<name>A0A6P2SBD3_9BURK</name>
<proteinExistence type="predicted"/>
<dbReference type="Proteomes" id="UP000494330">
    <property type="component" value="Unassembled WGS sequence"/>
</dbReference>
<feature type="domain" description="Large polyvalent protein-associated" evidence="2">
    <location>
        <begin position="155"/>
        <end position="245"/>
    </location>
</feature>
<sequence length="643" mass="68619">MDGHEATSGHSVASRAEPSGDAVGAANSTASAMMNSIEREPVAPDVSSPTNPGDPSASRLDWIDPDALETLKRRRQRDLAAAREGMQLPDWVAPGVSPTGDPREIPPDDGAAEQLAGSSSAPQTETRQREGGPAGDVPKTASPSASDPLATPPDSVSKRFLQAGHQYFLRDGSRQMAFEDRGVRMVTAHNRPDIAESMAEMALAKGWTHIRVKGHEDFRRAVWMEAAVRGIGVTGYVPNAQDQAALEELMLARMTNRVEQVYATSMPAGAAMPTPAPATSQAAPSDAGWTGQLIRHGAAPYQNAPDGTRSYFVTLRDAAGTDKTVWGVDLERAMQASGVQSGQTITLSNLGRQPVTITEPVRDAAGQVIGEQPKVVERNVWRAEVSRPEPTPAESPARPLVMTMDPPPSNDMARPTTQLGAGPLAPITSIPPDWLPESEFRGELVAHGRAPYQNRAGAQAAYFATLREADGHQLTVWGADLERAMTTGGAQIGDQVCLANYGRRRVDAEVSAIDGRGDITGTERRTIERYVWRATVEPREPRDRPPVAATAPDDPQRALHMSVIAEAMRAQGFSEKSVTKVQARAGEVMDRLGAQGVPVPAPRLFDPAGRVQQPRSRGNPGAPAAAPEVERVLQPTAPAIPSR</sequence>
<feature type="compositionally biased region" description="Polar residues" evidence="1">
    <location>
        <begin position="116"/>
        <end position="125"/>
    </location>
</feature>
<organism evidence="3 4">
    <name type="scientific">Burkholderia paludis</name>
    <dbReference type="NCBI Taxonomy" id="1506587"/>
    <lineage>
        <taxon>Bacteria</taxon>
        <taxon>Pseudomonadati</taxon>
        <taxon>Pseudomonadota</taxon>
        <taxon>Betaproteobacteria</taxon>
        <taxon>Burkholderiales</taxon>
        <taxon>Burkholderiaceae</taxon>
        <taxon>Burkholderia</taxon>
        <taxon>Burkholderia cepacia complex</taxon>
    </lineage>
</organism>
<gene>
    <name evidence="3" type="ORF">BPA30113_07432</name>
</gene>
<reference evidence="3 4" key="1">
    <citation type="submission" date="2019-09" db="EMBL/GenBank/DDBJ databases">
        <authorList>
            <person name="Depoorter E."/>
        </authorList>
    </citation>
    <scope>NUCLEOTIDE SEQUENCE [LARGE SCALE GENOMIC DNA]</scope>
    <source>
        <strain evidence="3">LMG 30113</strain>
    </source>
</reference>
<feature type="region of interest" description="Disordered" evidence="1">
    <location>
        <begin position="593"/>
        <end position="643"/>
    </location>
</feature>
<dbReference type="EMBL" id="CABVQD010000057">
    <property type="protein sequence ID" value="VWC47458.1"/>
    <property type="molecule type" value="Genomic_DNA"/>
</dbReference>